<dbReference type="Proteomes" id="UP000013776">
    <property type="component" value="Unassembled WGS sequence"/>
</dbReference>
<organism evidence="3 4">
    <name type="scientific">Taphrina deformans (strain PYCC 5710 / ATCC 11124 / CBS 356.35 / IMI 108563 / JCM 9778 / NBRC 8474)</name>
    <name type="common">Peach leaf curl fungus</name>
    <name type="synonym">Lalaria deformans</name>
    <dbReference type="NCBI Taxonomy" id="1097556"/>
    <lineage>
        <taxon>Eukaryota</taxon>
        <taxon>Fungi</taxon>
        <taxon>Dikarya</taxon>
        <taxon>Ascomycota</taxon>
        <taxon>Taphrinomycotina</taxon>
        <taxon>Taphrinomycetes</taxon>
        <taxon>Taphrinales</taxon>
        <taxon>Taphrinaceae</taxon>
        <taxon>Taphrina</taxon>
    </lineage>
</organism>
<dbReference type="SUPFAM" id="SSF54928">
    <property type="entry name" value="RNA-binding domain, RBD"/>
    <property type="match status" value="1"/>
</dbReference>
<comment type="caution">
    <text evidence="3">The sequence shown here is derived from an EMBL/GenBank/DDBJ whole genome shotgun (WGS) entry which is preliminary data.</text>
</comment>
<evidence type="ECO:0000256" key="1">
    <source>
        <dbReference type="ARBA" id="ARBA00008209"/>
    </source>
</evidence>
<evidence type="ECO:0000256" key="2">
    <source>
        <dbReference type="SAM" id="MobiDB-lite"/>
    </source>
</evidence>
<sequence>MTVSLPPGLCDAGQTEQDVVTSLHDIKEPTNPTDTLIITNLPSETFQSENIKKFRQEVAQIGSVVKWIPLKSFIRVIASFRTTEDAIHVRHALHKTLAGGSVVYVYYAESLSAKLDTSGLLQVPELERNWLISPPGSPPVGWTQVREDAPNAQILHESLLAALERLPQEFEESCMNHDNTTDSGNDPSKAQKPDRLTILDSTSSELPAIVVHLDNANSDDIASSNGTTGISRTRVSMVKTPMPGH</sequence>
<evidence type="ECO:0008006" key="5">
    <source>
        <dbReference type="Google" id="ProtNLM"/>
    </source>
</evidence>
<accession>R4X6B9</accession>
<gene>
    <name evidence="3" type="ORF">TAPDE_000104</name>
</gene>
<name>R4X6B9_TAPDE</name>
<dbReference type="PANTHER" id="PTHR10300">
    <property type="entry name" value="CALCIPRESSIN"/>
    <property type="match status" value="1"/>
</dbReference>
<dbReference type="PANTHER" id="PTHR10300:SF14">
    <property type="entry name" value="PROTEIN SARAH"/>
    <property type="match status" value="1"/>
</dbReference>
<dbReference type="EMBL" id="CAHR02000003">
    <property type="protein sequence ID" value="CCG80589.1"/>
    <property type="molecule type" value="Genomic_DNA"/>
</dbReference>
<feature type="compositionally biased region" description="Polar residues" evidence="2">
    <location>
        <begin position="176"/>
        <end position="188"/>
    </location>
</feature>
<reference evidence="3 4" key="1">
    <citation type="journal article" date="2013" name="MBio">
        <title>Genome sequencing of the plant pathogen Taphrina deformans, the causal agent of peach leaf curl.</title>
        <authorList>
            <person name="Cisse O.H."/>
            <person name="Almeida J.M.G.C.F."/>
            <person name="Fonseca A."/>
            <person name="Kumar A.A."/>
            <person name="Salojaervi J."/>
            <person name="Overmyer K."/>
            <person name="Hauser P.M."/>
            <person name="Pagni M."/>
        </authorList>
    </citation>
    <scope>NUCLEOTIDE SEQUENCE [LARGE SCALE GENOMIC DNA]</scope>
    <source>
        <strain evidence="4">PYCC 5710 / ATCC 11124 / CBS 356.35 / IMI 108563 / JCM 9778 / NBRC 8474</strain>
    </source>
</reference>
<proteinExistence type="inferred from homology"/>
<dbReference type="Pfam" id="PF04847">
    <property type="entry name" value="Calcipressin"/>
    <property type="match status" value="1"/>
</dbReference>
<evidence type="ECO:0000313" key="4">
    <source>
        <dbReference type="Proteomes" id="UP000013776"/>
    </source>
</evidence>
<dbReference type="InterPro" id="IPR012677">
    <property type="entry name" value="Nucleotide-bd_a/b_plait_sf"/>
</dbReference>
<dbReference type="InterPro" id="IPR006931">
    <property type="entry name" value="Calcipressin"/>
</dbReference>
<dbReference type="AlphaFoldDB" id="R4X6B9"/>
<dbReference type="STRING" id="1097556.R4X6B9"/>
<comment type="similarity">
    <text evidence="1">Belongs to the RCAN family.</text>
</comment>
<protein>
    <recommendedName>
        <fullName evidence="5">Calcipressin family protein</fullName>
    </recommendedName>
</protein>
<keyword evidence="4" id="KW-1185">Reference proteome</keyword>
<dbReference type="OrthoDB" id="17212at2759"/>
<dbReference type="GO" id="GO:0019722">
    <property type="term" value="P:calcium-mediated signaling"/>
    <property type="evidence" value="ECO:0007669"/>
    <property type="project" value="InterPro"/>
</dbReference>
<dbReference type="InterPro" id="IPR035979">
    <property type="entry name" value="RBD_domain_sf"/>
</dbReference>
<dbReference type="GO" id="GO:0005634">
    <property type="term" value="C:nucleus"/>
    <property type="evidence" value="ECO:0007669"/>
    <property type="project" value="TreeGrafter"/>
</dbReference>
<evidence type="ECO:0000313" key="3">
    <source>
        <dbReference type="EMBL" id="CCG80589.1"/>
    </source>
</evidence>
<dbReference type="GO" id="GO:0003676">
    <property type="term" value="F:nucleic acid binding"/>
    <property type="evidence" value="ECO:0007669"/>
    <property type="project" value="InterPro"/>
</dbReference>
<dbReference type="Gene3D" id="3.30.70.330">
    <property type="match status" value="1"/>
</dbReference>
<dbReference type="GO" id="GO:0005737">
    <property type="term" value="C:cytoplasm"/>
    <property type="evidence" value="ECO:0007669"/>
    <property type="project" value="TreeGrafter"/>
</dbReference>
<feature type="region of interest" description="Disordered" evidence="2">
    <location>
        <begin position="174"/>
        <end position="193"/>
    </location>
</feature>
<dbReference type="eggNOG" id="KOG4019">
    <property type="taxonomic scope" value="Eukaryota"/>
</dbReference>
<dbReference type="GO" id="GO:0008597">
    <property type="term" value="F:calcium-dependent protein serine/threonine phosphatase regulator activity"/>
    <property type="evidence" value="ECO:0007669"/>
    <property type="project" value="TreeGrafter"/>
</dbReference>
<dbReference type="VEuPathDB" id="FungiDB:TAPDE_000104"/>